<reference evidence="10 11" key="1">
    <citation type="submission" date="2020-08" db="EMBL/GenBank/DDBJ databases">
        <title>Bridging the membrane lipid divide: bacteria of the FCB group superphylum have the potential to synthesize archaeal ether lipids.</title>
        <authorList>
            <person name="Villanueva L."/>
            <person name="Von Meijenfeldt F.A.B."/>
            <person name="Westbye A.B."/>
            <person name="Yadav S."/>
            <person name="Hopmans E.C."/>
            <person name="Dutilh B.E."/>
            <person name="Sinninghe Damste J.S."/>
        </authorList>
    </citation>
    <scope>NUCLEOTIDE SEQUENCE [LARGE SCALE GENOMIC DNA]</scope>
    <source>
        <strain evidence="10">NIOZ-UU81</strain>
    </source>
</reference>
<dbReference type="AlphaFoldDB" id="A0A8J6TB98"/>
<dbReference type="EC" id="2.5.1.17" evidence="3"/>
<dbReference type="InterPro" id="IPR027417">
    <property type="entry name" value="P-loop_NTPase"/>
</dbReference>
<comment type="pathway">
    <text evidence="1">Cofactor biosynthesis; adenosylcobalamin biosynthesis; adenosylcobalamin from cob(II)yrinate a,c-diamide: step 2/7.</text>
</comment>
<dbReference type="InterPro" id="IPR003724">
    <property type="entry name" value="CblAdoTrfase_CobA"/>
</dbReference>
<dbReference type="Pfam" id="PF02572">
    <property type="entry name" value="CobA_CobO_BtuR"/>
    <property type="match status" value="1"/>
</dbReference>
<evidence type="ECO:0000256" key="3">
    <source>
        <dbReference type="ARBA" id="ARBA00012454"/>
    </source>
</evidence>
<dbReference type="NCBIfam" id="NF004637">
    <property type="entry name" value="PRK05986.1"/>
    <property type="match status" value="1"/>
</dbReference>
<dbReference type="GO" id="GO:0009236">
    <property type="term" value="P:cobalamin biosynthetic process"/>
    <property type="evidence" value="ECO:0007669"/>
    <property type="project" value="UniProtKB-UniPathway"/>
</dbReference>
<dbReference type="EMBL" id="JACNLK010000013">
    <property type="protein sequence ID" value="MBC8207745.1"/>
    <property type="molecule type" value="Genomic_DNA"/>
</dbReference>
<evidence type="ECO:0000256" key="4">
    <source>
        <dbReference type="ARBA" id="ARBA00024929"/>
    </source>
</evidence>
<evidence type="ECO:0000256" key="1">
    <source>
        <dbReference type="ARBA" id="ARBA00005121"/>
    </source>
</evidence>
<name>A0A8J6TB98_9BACT</name>
<dbReference type="PANTHER" id="PTHR46638">
    <property type="entry name" value="CORRINOID ADENOSYLTRANSFERASE"/>
    <property type="match status" value="1"/>
</dbReference>
<dbReference type="UniPathway" id="UPA00148">
    <property type="reaction ID" value="UER00233"/>
</dbReference>
<sequence length="179" mass="20324">MTIQNNPQQGLLLVFTGNGKGKTTAALGMAFRALGHGQRVCVIQFIKGDWKYGELHTARQFEDQLDFHVMGRGFTWQSDDLDKDRDAAHKAWDFAVRTIESGQYDLVILDELTYLPHYGILAEKEILELIRHRPSSMNIVITGRHASPELIEVADLVTEMREIKHPYTNGTKARKGVEF</sequence>
<dbReference type="CDD" id="cd00561">
    <property type="entry name" value="CobA_ACA"/>
    <property type="match status" value="1"/>
</dbReference>
<evidence type="ECO:0000256" key="8">
    <source>
        <dbReference type="ARBA" id="ARBA00048555"/>
    </source>
</evidence>
<evidence type="ECO:0000256" key="6">
    <source>
        <dbReference type="ARBA" id="ARBA00033334"/>
    </source>
</evidence>
<evidence type="ECO:0000256" key="2">
    <source>
        <dbReference type="ARBA" id="ARBA00007487"/>
    </source>
</evidence>
<accession>A0A8J6TB98</accession>
<protein>
    <recommendedName>
        <fullName evidence="3">corrinoid adenosyltransferase</fullName>
        <ecNumber evidence="3">2.5.1.17</ecNumber>
    </recommendedName>
    <alternativeName>
        <fullName evidence="5">Cob(II)alamin adenosyltransferase</fullName>
    </alternativeName>
    <alternativeName>
        <fullName evidence="7">Cob(II)yrinic acid a,c-diamide adenosyltransferase</fullName>
    </alternativeName>
    <alternativeName>
        <fullName evidence="6">Cobinamide/cobalamin adenosyltransferase</fullName>
    </alternativeName>
</protein>
<keyword evidence="10" id="KW-0808">Transferase</keyword>
<comment type="catalytic activity">
    <reaction evidence="8">
        <text>2 cob(II)yrinate a,c diamide + reduced [electron-transfer flavoprotein] + 2 ATP = 2 adenosylcob(III)yrinate a,c-diamide + 2 triphosphate + oxidized [electron-transfer flavoprotein] + 3 H(+)</text>
        <dbReference type="Rhea" id="RHEA:11528"/>
        <dbReference type="Rhea" id="RHEA-COMP:10685"/>
        <dbReference type="Rhea" id="RHEA-COMP:10686"/>
        <dbReference type="ChEBI" id="CHEBI:15378"/>
        <dbReference type="ChEBI" id="CHEBI:18036"/>
        <dbReference type="ChEBI" id="CHEBI:30616"/>
        <dbReference type="ChEBI" id="CHEBI:57692"/>
        <dbReference type="ChEBI" id="CHEBI:58307"/>
        <dbReference type="ChEBI" id="CHEBI:58503"/>
        <dbReference type="ChEBI" id="CHEBI:58537"/>
        <dbReference type="EC" id="2.5.1.17"/>
    </reaction>
</comment>
<proteinExistence type="inferred from homology"/>
<dbReference type="NCBIfam" id="TIGR00708">
    <property type="entry name" value="cobA"/>
    <property type="match status" value="1"/>
</dbReference>
<dbReference type="PIRSF" id="PIRSF015617">
    <property type="entry name" value="Adensltrnsf_CobA"/>
    <property type="match status" value="1"/>
</dbReference>
<evidence type="ECO:0000256" key="7">
    <source>
        <dbReference type="ARBA" id="ARBA00033354"/>
    </source>
</evidence>
<evidence type="ECO:0000256" key="5">
    <source>
        <dbReference type="ARBA" id="ARBA00031529"/>
    </source>
</evidence>
<evidence type="ECO:0000256" key="9">
    <source>
        <dbReference type="ARBA" id="ARBA00048692"/>
    </source>
</evidence>
<comment type="similarity">
    <text evidence="2">Belongs to the Cob(I)alamin adenosyltransferase family.</text>
</comment>
<dbReference type="PANTHER" id="PTHR46638:SF1">
    <property type="entry name" value="CORRINOID ADENOSYLTRANSFERASE"/>
    <property type="match status" value="1"/>
</dbReference>
<dbReference type="Proteomes" id="UP000599024">
    <property type="component" value="Unassembled WGS sequence"/>
</dbReference>
<evidence type="ECO:0000313" key="10">
    <source>
        <dbReference type="EMBL" id="MBC8207745.1"/>
    </source>
</evidence>
<comment type="function">
    <text evidence="4">Required for both de novo synthesis of the corrin ring for the assimilation of exogenous corrinoids. Participates in the adenosylation of a variety of incomplete and complete corrinoids.</text>
</comment>
<dbReference type="Gene3D" id="3.40.50.300">
    <property type="entry name" value="P-loop containing nucleotide triphosphate hydrolases"/>
    <property type="match status" value="1"/>
</dbReference>
<gene>
    <name evidence="10" type="primary">cobO</name>
    <name evidence="10" type="ORF">H8E79_01065</name>
</gene>
<dbReference type="GO" id="GO:0008817">
    <property type="term" value="F:corrinoid adenosyltransferase activity"/>
    <property type="evidence" value="ECO:0007669"/>
    <property type="project" value="UniProtKB-EC"/>
</dbReference>
<comment type="catalytic activity">
    <reaction evidence="9">
        <text>2 cob(II)alamin + reduced [electron-transfer flavoprotein] + 2 ATP = 2 adenosylcob(III)alamin + 2 triphosphate + oxidized [electron-transfer flavoprotein] + 3 H(+)</text>
        <dbReference type="Rhea" id="RHEA:28671"/>
        <dbReference type="Rhea" id="RHEA-COMP:10685"/>
        <dbReference type="Rhea" id="RHEA-COMP:10686"/>
        <dbReference type="ChEBI" id="CHEBI:15378"/>
        <dbReference type="ChEBI" id="CHEBI:16304"/>
        <dbReference type="ChEBI" id="CHEBI:18036"/>
        <dbReference type="ChEBI" id="CHEBI:18408"/>
        <dbReference type="ChEBI" id="CHEBI:30616"/>
        <dbReference type="ChEBI" id="CHEBI:57692"/>
        <dbReference type="ChEBI" id="CHEBI:58307"/>
        <dbReference type="EC" id="2.5.1.17"/>
    </reaction>
</comment>
<dbReference type="GO" id="GO:0005524">
    <property type="term" value="F:ATP binding"/>
    <property type="evidence" value="ECO:0007669"/>
    <property type="project" value="InterPro"/>
</dbReference>
<evidence type="ECO:0000313" key="11">
    <source>
        <dbReference type="Proteomes" id="UP000599024"/>
    </source>
</evidence>
<comment type="caution">
    <text evidence="10">The sequence shown here is derived from an EMBL/GenBank/DDBJ whole genome shotgun (WGS) entry which is preliminary data.</text>
</comment>
<dbReference type="SUPFAM" id="SSF52540">
    <property type="entry name" value="P-loop containing nucleoside triphosphate hydrolases"/>
    <property type="match status" value="1"/>
</dbReference>
<organism evidence="10 11">
    <name type="scientific">Candidatus Desulfatifera sulfidica</name>
    <dbReference type="NCBI Taxonomy" id="2841691"/>
    <lineage>
        <taxon>Bacteria</taxon>
        <taxon>Pseudomonadati</taxon>
        <taxon>Thermodesulfobacteriota</taxon>
        <taxon>Desulfobulbia</taxon>
        <taxon>Desulfobulbales</taxon>
        <taxon>Desulfobulbaceae</taxon>
        <taxon>Candidatus Desulfatifera</taxon>
    </lineage>
</organism>